<protein>
    <submittedName>
        <fullName evidence="1">Uncharacterized protein</fullName>
    </submittedName>
</protein>
<name>A0A1X6MSD1_9APHY</name>
<accession>A0A1X6MSD1</accession>
<evidence type="ECO:0000313" key="1">
    <source>
        <dbReference type="EMBL" id="OSX59209.1"/>
    </source>
</evidence>
<dbReference type="GeneID" id="36324496"/>
<dbReference type="Proteomes" id="UP000194127">
    <property type="component" value="Unassembled WGS sequence"/>
</dbReference>
<reference evidence="1 2" key="1">
    <citation type="submission" date="2017-04" db="EMBL/GenBank/DDBJ databases">
        <title>Genome Sequence of the Model Brown-Rot Fungus Postia placenta SB12.</title>
        <authorList>
            <consortium name="DOE Joint Genome Institute"/>
            <person name="Gaskell J."/>
            <person name="Kersten P."/>
            <person name="Larrondo L.F."/>
            <person name="Canessa P."/>
            <person name="Martinez D."/>
            <person name="Hibbett D."/>
            <person name="Schmoll M."/>
            <person name="Kubicek C.P."/>
            <person name="Martinez A.T."/>
            <person name="Yadav J."/>
            <person name="Master E."/>
            <person name="Magnuson J.K."/>
            <person name="James T."/>
            <person name="Yaver D."/>
            <person name="Berka R."/>
            <person name="Labutti K."/>
            <person name="Lipzen A."/>
            <person name="Aerts A."/>
            <person name="Barry K."/>
            <person name="Henrissat B."/>
            <person name="Blanchette R."/>
            <person name="Grigoriev I."/>
            <person name="Cullen D."/>
        </authorList>
    </citation>
    <scope>NUCLEOTIDE SEQUENCE [LARGE SCALE GENOMIC DNA]</scope>
    <source>
        <strain evidence="1 2">MAD-698-R-SB12</strain>
    </source>
</reference>
<evidence type="ECO:0000313" key="2">
    <source>
        <dbReference type="Proteomes" id="UP000194127"/>
    </source>
</evidence>
<dbReference type="EMBL" id="KZ110602">
    <property type="protein sequence ID" value="OSX59209.1"/>
    <property type="molecule type" value="Genomic_DNA"/>
</dbReference>
<organism evidence="1 2">
    <name type="scientific">Postia placenta MAD-698-R-SB12</name>
    <dbReference type="NCBI Taxonomy" id="670580"/>
    <lineage>
        <taxon>Eukaryota</taxon>
        <taxon>Fungi</taxon>
        <taxon>Dikarya</taxon>
        <taxon>Basidiomycota</taxon>
        <taxon>Agaricomycotina</taxon>
        <taxon>Agaricomycetes</taxon>
        <taxon>Polyporales</taxon>
        <taxon>Adustoporiaceae</taxon>
        <taxon>Rhodonia</taxon>
    </lineage>
</organism>
<sequence length="82" mass="8854">MNGGLGAVCCCGSRLYRREHIEFNAARGRVYAHTKGKLWGCHQSLGSPLLLEAAALTAALTAGPKTGHTMEKLQKFFHDLQG</sequence>
<keyword evidence="2" id="KW-1185">Reference proteome</keyword>
<proteinExistence type="predicted"/>
<dbReference type="RefSeq" id="XP_024336003.1">
    <property type="nucleotide sequence ID" value="XM_024479546.1"/>
</dbReference>
<dbReference type="AlphaFoldDB" id="A0A1X6MSD1"/>
<gene>
    <name evidence="1" type="ORF">POSPLADRAFT_1048551</name>
</gene>